<evidence type="ECO:0000256" key="1">
    <source>
        <dbReference type="SAM" id="Phobius"/>
    </source>
</evidence>
<dbReference type="OrthoDB" id="9817436at2"/>
<organism evidence="2">
    <name type="scientific">Flexilinea flocculi</name>
    <dbReference type="NCBI Taxonomy" id="1678840"/>
    <lineage>
        <taxon>Bacteria</taxon>
        <taxon>Bacillati</taxon>
        <taxon>Chloroflexota</taxon>
        <taxon>Anaerolineae</taxon>
        <taxon>Anaerolineales</taxon>
        <taxon>Anaerolineaceae</taxon>
        <taxon>Flexilinea</taxon>
    </lineage>
</organism>
<sequence>MERTILDQFAEQIHSVKIRNKILPLTYTGVKNGGGFTAAFEFENSETKEKYYIKFTEVRDDSSNEVAVLTKAAQLFRNEVLIEPDPLKRMNYVPVPEILTDDPENFNLEFIRIFDRGRYHIQIQTSGEGDHCETKLPDQLQGRIAIALQFAKLLRTCAKNKIAYVDVKPLEHLFWIEKENRVQITLIDWGISRANASVFLLSEDLRKFCLYLPEIIYGRKMLELTNKGKFEYPIQKENDSILIRMLGRLSFAANLPPLSQKYAVLVGEQLSGAVSEIRIQNRCVEVWDEVIDVLDTAYDASKTKSVIMSDWESLKKKAEELIQKEGEMFLGKDFFKIMESRLTSLASYPSWLIPEIRFIQTWFGKIDFVPHRGFDLCVQCCINDQPQQFELEFNKISELILAKLEKNTSNPELTALLKENIEQVRHVIQAWIIIHDLNNGNLSDEDFHIKFSSSVLRVIDPILADAYKKKTRQNREKKTNILPPDAEFNENLSGDADVATRLSSKLETKPDLANRIYTLVASFGSSDLASDRWGFGFIQELDSILQITQETKAYAEEKQLEPILESMVQEIQEWTEKIGPQTFIAADEVLHHVNWITTLPQNILNSKIIKRTEKIEIGSKIKNELDQCIQKLTEAGVVVSQEVFDRISDKLIRIKGLRKKLDSDNLFRLRNMIENGDYKNANQIIDEHYMENPPLYDRIREEILSRQKDDEDKKSIALINAVLTDLSGNSDYSETGKYLKNQQNVPIVQQKIYEFRQKNIQLFDIQDELIRTKSIAHDSKKSLFGVKQNTGIILFLLILVILFSIGTLTVILAKNFSVAQNIAKVEKNLNSFQETYLAYANATDLPTMTAIPVTPTVPAATPTSTVIPTVIPTADISVGSVTSVALSPADEHLQALLGKKVLFDLNGNVSLFADEAMTPERQLGTVINFVQGMNGVLVNYNDKAVHLQSTFNIGRSQISISTYKNVSRSTNIRMFSDVPSATTPVFISQIEFVLVEPASACTSGNQEFCHGLISFWVSRDQIESSIK</sequence>
<evidence type="ECO:0000313" key="3">
    <source>
        <dbReference type="Proteomes" id="UP000053370"/>
    </source>
</evidence>
<keyword evidence="3" id="KW-1185">Reference proteome</keyword>
<keyword evidence="1" id="KW-0472">Membrane</keyword>
<accession>A0A0K8P976</accession>
<dbReference type="Proteomes" id="UP000053370">
    <property type="component" value="Unassembled WGS sequence"/>
</dbReference>
<name>A0A0K8P976_9CHLR</name>
<feature type="transmembrane region" description="Helical" evidence="1">
    <location>
        <begin position="792"/>
        <end position="813"/>
    </location>
</feature>
<gene>
    <name evidence="2" type="ORF">ATC1_1185</name>
</gene>
<dbReference type="STRING" id="1678840.ATC1_1185"/>
<protein>
    <submittedName>
        <fullName evidence="2">Uncharacterized protein</fullName>
    </submittedName>
</protein>
<dbReference type="RefSeq" id="WP_062276956.1">
    <property type="nucleotide sequence ID" value="NZ_DF968179.1"/>
</dbReference>
<keyword evidence="1" id="KW-0812">Transmembrane</keyword>
<dbReference type="AlphaFoldDB" id="A0A0K8P976"/>
<reference evidence="2" key="1">
    <citation type="journal article" date="2015" name="Genome Announc.">
        <title>Draft Genome Sequence of Anaerolineae Strain TC1, a Novel Isolate from a Methanogenic Wastewater Treatment System.</title>
        <authorList>
            <person name="Matsuura N."/>
            <person name="Tourlousse D.M."/>
            <person name="Sun L."/>
            <person name="Toyonaga M."/>
            <person name="Kuroda K."/>
            <person name="Ohashi A."/>
            <person name="Cruz R."/>
            <person name="Yamaguchi T."/>
            <person name="Sekiguchi Y."/>
        </authorList>
    </citation>
    <scope>NUCLEOTIDE SEQUENCE [LARGE SCALE GENOMIC DNA]</scope>
    <source>
        <strain evidence="2">TC1</strain>
    </source>
</reference>
<dbReference type="PATRIC" id="fig|1678840.3.peg.106"/>
<proteinExistence type="predicted"/>
<keyword evidence="1" id="KW-1133">Transmembrane helix</keyword>
<evidence type="ECO:0000313" key="2">
    <source>
        <dbReference type="EMBL" id="GAP39166.1"/>
    </source>
</evidence>
<dbReference type="EMBL" id="DF968179">
    <property type="protein sequence ID" value="GAP39166.1"/>
    <property type="molecule type" value="Genomic_DNA"/>
</dbReference>